<proteinExistence type="predicted"/>
<dbReference type="Pfam" id="PF18802">
    <property type="entry name" value="CxC1"/>
    <property type="match status" value="1"/>
</dbReference>
<feature type="domain" description="CxC1-like cysteine cluster associated with KDZ transposases" evidence="2">
    <location>
        <begin position="152"/>
        <end position="256"/>
    </location>
</feature>
<feature type="region of interest" description="Disordered" evidence="1">
    <location>
        <begin position="965"/>
        <end position="1000"/>
    </location>
</feature>
<evidence type="ECO:0000313" key="4">
    <source>
        <dbReference type="EMBL" id="KAA1094177.1"/>
    </source>
</evidence>
<sequence>MTRNTRARTTGNRIVTVVYNGPSRRPRLRTAPTAREIRDQARFDQNIRDGQRLGIIPEIPPPLTTPTSQENNDPVNQTANQTDGADDAMPFQPFEDNHQESQWEDDDPLIAHASYHQMRRYAERRERINAQWTQLETQVTWAYLQCQRQTLNWTNPLRSFELPAGLCTCSPADIQERKVDLIDILFHRPCISISFCKCLPDVVRLIHYGYFASSADRPRTAFSIRLVQFHHFLWQSAVVSASAFVKALAAFLGPRNNQAMFARGGKYRRRNLRIPFTFSTDLFARILIRKKKILNDGLQLSKVDLWANKCPRCFGPSLNEVKSNPNEPDVILAMDGNFQQRHYTHASRDNPGEDQYPIDFLTPSQLNTDVQAVASTEGAAVGIDPPCSDSHKAANDTRSGTSWEKCDDNGLFASACRHDAPLLFANIFQTGEKLYYPVSIVRNIIADFPNQKFGILYDLGCHLESHVRKRGLLTDRINDLTFGTSVFHAFVHEWSCQVKYNPRLNDWWGLSDGEGLERLWSFLSPLVSPLRVSTRLHRLTKLQARAEYYTEQLLELSADWLCKKLVYATDAVRASTLALQTLHAKVNRFTPGQNYTNQFFAEQWQLEQQYHRQTNLSVKKQKVELGRLLCLEEALDTAWRNVTLTPEQALARATTCATLTRKIAEQRTLIGEALMTAVSEIEQGGVETEEERDLLMMILYSKTELRQKFLALLEEKQPLVRVRRAGETSSLGTRAQQKLMALLHKHAEQLRTVLESYTKQVLKYIADYPTQPAPRIIQYADLLELPSDDPFWSDGFFSDSNEAWAIDLTTQQGIRHLACMNRGNEEIRRLGWETRRAMRWVINRHNKLKTNIKLLFELSVDQQTMVDNLPELLRPLVGHPYVLANTSLSDRLQCIRSILHSAYIEIMDLQLGWDPLIVEVLRNTPPQNNDGNLQNDWQVQISHIHWLHRMGFFSGIPGDMYDGVLGGSERVPLEPPTPGNNEEDVEDEGNEEEDEEDGQQAYLEQMENVLSTTMLNDLIEGQEQGRD</sequence>
<comment type="caution">
    <text evidence="3">The sequence shown here is derived from an EMBL/GenBank/DDBJ whole genome shotgun (WGS) entry which is preliminary data.</text>
</comment>
<evidence type="ECO:0000259" key="2">
    <source>
        <dbReference type="Pfam" id="PF18802"/>
    </source>
</evidence>
<dbReference type="Proteomes" id="UP000325313">
    <property type="component" value="Unassembled WGS sequence"/>
</dbReference>
<dbReference type="EMBL" id="VDEP01000172">
    <property type="protein sequence ID" value="KAA1126352.1"/>
    <property type="molecule type" value="Genomic_DNA"/>
</dbReference>
<feature type="compositionally biased region" description="Polar residues" evidence="1">
    <location>
        <begin position="68"/>
        <end position="83"/>
    </location>
</feature>
<evidence type="ECO:0000313" key="7">
    <source>
        <dbReference type="Proteomes" id="UP000325313"/>
    </source>
</evidence>
<protein>
    <recommendedName>
        <fullName evidence="2">CxC1-like cysteine cluster associated with KDZ transposases domain-containing protein</fullName>
    </recommendedName>
</protein>
<evidence type="ECO:0000256" key="1">
    <source>
        <dbReference type="SAM" id="MobiDB-lite"/>
    </source>
</evidence>
<gene>
    <name evidence="4" type="ORF">PGT21_012220</name>
    <name evidence="5" type="ORF">PGTUg99_028196</name>
    <name evidence="3" type="ORF">PGTUg99_029010</name>
</gene>
<dbReference type="Pfam" id="PF18758">
    <property type="entry name" value="KDZ"/>
    <property type="match status" value="1"/>
</dbReference>
<dbReference type="OrthoDB" id="3237105at2759"/>
<evidence type="ECO:0000313" key="3">
    <source>
        <dbReference type="EMBL" id="KAA1083336.1"/>
    </source>
</evidence>
<dbReference type="AlphaFoldDB" id="A0A5B0N447"/>
<dbReference type="PANTHER" id="PTHR33096">
    <property type="entry name" value="CXC2 DOMAIN-CONTAINING PROTEIN"/>
    <property type="match status" value="1"/>
</dbReference>
<dbReference type="InterPro" id="IPR040521">
    <property type="entry name" value="KDZ"/>
</dbReference>
<feature type="compositionally biased region" description="Acidic residues" evidence="1">
    <location>
        <begin position="981"/>
        <end position="998"/>
    </location>
</feature>
<dbReference type="EMBL" id="VDEP01000438">
    <property type="protein sequence ID" value="KAA1083336.1"/>
    <property type="molecule type" value="Genomic_DNA"/>
</dbReference>
<name>A0A5B0N447_PUCGR</name>
<keyword evidence="6" id="KW-1185">Reference proteome</keyword>
<feature type="region of interest" description="Disordered" evidence="1">
    <location>
        <begin position="54"/>
        <end position="86"/>
    </location>
</feature>
<evidence type="ECO:0000313" key="6">
    <source>
        <dbReference type="Proteomes" id="UP000324748"/>
    </source>
</evidence>
<reference evidence="6 7" key="1">
    <citation type="submission" date="2019-05" db="EMBL/GenBank/DDBJ databases">
        <title>Emergence of the Ug99 lineage of the wheat stem rust pathogen through somatic hybridization.</title>
        <authorList>
            <person name="Li F."/>
            <person name="Upadhyaya N.M."/>
            <person name="Sperschneider J."/>
            <person name="Matny O."/>
            <person name="Nguyen-Phuc H."/>
            <person name="Mago R."/>
            <person name="Raley C."/>
            <person name="Miller M.E."/>
            <person name="Silverstein K.A.T."/>
            <person name="Henningsen E."/>
            <person name="Hirsch C.D."/>
            <person name="Visser B."/>
            <person name="Pretorius Z.A."/>
            <person name="Steffenson B.J."/>
            <person name="Schwessinger B."/>
            <person name="Dodds P.N."/>
            <person name="Figueroa M."/>
        </authorList>
    </citation>
    <scope>NUCLEOTIDE SEQUENCE [LARGE SCALE GENOMIC DNA]</scope>
    <source>
        <strain evidence="4">21-0</strain>
        <strain evidence="3 7">Ug99</strain>
    </source>
</reference>
<evidence type="ECO:0000313" key="5">
    <source>
        <dbReference type="EMBL" id="KAA1126352.1"/>
    </source>
</evidence>
<dbReference type="Proteomes" id="UP000324748">
    <property type="component" value="Unassembled WGS sequence"/>
</dbReference>
<dbReference type="InterPro" id="IPR041320">
    <property type="entry name" value="CxC1"/>
</dbReference>
<dbReference type="EMBL" id="VSWC01000079">
    <property type="protein sequence ID" value="KAA1094177.1"/>
    <property type="molecule type" value="Genomic_DNA"/>
</dbReference>
<accession>A0A5B0N447</accession>
<dbReference type="PANTHER" id="PTHR33096:SF1">
    <property type="entry name" value="CXC1-LIKE CYSTEINE CLUSTER ASSOCIATED WITH KDZ TRANSPOSASES DOMAIN-CONTAINING PROTEIN"/>
    <property type="match status" value="1"/>
</dbReference>
<organism evidence="3 7">
    <name type="scientific">Puccinia graminis f. sp. tritici</name>
    <dbReference type="NCBI Taxonomy" id="56615"/>
    <lineage>
        <taxon>Eukaryota</taxon>
        <taxon>Fungi</taxon>
        <taxon>Dikarya</taxon>
        <taxon>Basidiomycota</taxon>
        <taxon>Pucciniomycotina</taxon>
        <taxon>Pucciniomycetes</taxon>
        <taxon>Pucciniales</taxon>
        <taxon>Pucciniaceae</taxon>
        <taxon>Puccinia</taxon>
    </lineage>
</organism>